<dbReference type="AlphaFoldDB" id="A0A1S2LRA5"/>
<dbReference type="Pfam" id="PF14552">
    <property type="entry name" value="Tautomerase_2"/>
    <property type="match status" value="1"/>
</dbReference>
<dbReference type="Gene3D" id="3.30.429.10">
    <property type="entry name" value="Macrophage Migration Inhibitory Factor"/>
    <property type="match status" value="1"/>
</dbReference>
<evidence type="ECO:0000313" key="3">
    <source>
        <dbReference type="Proteomes" id="UP000180175"/>
    </source>
</evidence>
<reference evidence="1 3" key="1">
    <citation type="submission" date="2016-10" db="EMBL/GenBank/DDBJ databases">
        <title>Draft genome sequences of four alkaliphilic bacteria belonging to the Anaerobacillus genus.</title>
        <authorList>
            <person name="Bassil N.M."/>
            <person name="Lloyd J.R."/>
        </authorList>
    </citation>
    <scope>NUCLEOTIDE SEQUENCE [LARGE SCALE GENOMIC DNA]</scope>
    <source>
        <strain evidence="1 3">NB2006</strain>
    </source>
</reference>
<organism evidence="1 3">
    <name type="scientific">Anaerobacillus isosaccharinicus</name>
    <dbReference type="NCBI Taxonomy" id="1532552"/>
    <lineage>
        <taxon>Bacteria</taxon>
        <taxon>Bacillati</taxon>
        <taxon>Bacillota</taxon>
        <taxon>Bacilli</taxon>
        <taxon>Bacillales</taxon>
        <taxon>Bacillaceae</taxon>
        <taxon>Anaerobacillus</taxon>
    </lineage>
</organism>
<dbReference type="SUPFAM" id="SSF55331">
    <property type="entry name" value="Tautomerase/MIF"/>
    <property type="match status" value="1"/>
</dbReference>
<protein>
    <submittedName>
        <fullName evidence="2">Tautomerase family protein</fullName>
    </submittedName>
</protein>
<evidence type="ECO:0000313" key="1">
    <source>
        <dbReference type="EMBL" id="OIJ15049.1"/>
    </source>
</evidence>
<dbReference type="InterPro" id="IPR014347">
    <property type="entry name" value="Tautomerase/MIF_sf"/>
</dbReference>
<keyword evidence="3" id="KW-1185">Reference proteome</keyword>
<sequence>MPQVIIHKVLTNDRQRNGRLAEEVRQVVLDVLEIDQTNGQVIIYEAPMYDRSNHESEKLNFVFVEITMFPGRTRETKQLLVRKIVEKIEEIEGVLKEEINCAIHEIESENYISGTKLVT</sequence>
<accession>A0A1S2LRA5</accession>
<gene>
    <name evidence="2" type="ORF">AWH56_000635</name>
    <name evidence="1" type="ORF">AWH56_12600</name>
</gene>
<proteinExistence type="predicted"/>
<dbReference type="RefSeq" id="WP_071317439.1">
    <property type="nucleotide sequence ID" value="NZ_CP063356.2"/>
</dbReference>
<evidence type="ECO:0000313" key="2">
    <source>
        <dbReference type="EMBL" id="QOY36239.1"/>
    </source>
</evidence>
<dbReference type="Proteomes" id="UP000180175">
    <property type="component" value="Chromosome"/>
</dbReference>
<reference evidence="2 3" key="2">
    <citation type="journal article" date="2017" name="Genome Announc.">
        <title>Draft Genome Sequences of Four Alkaliphilic Bacteria Belonging to the Anaerobacillus Genus.</title>
        <authorList>
            <person name="Bassil N.M."/>
            <person name="Lloyd J.R."/>
        </authorList>
    </citation>
    <scope>NUCLEOTIDE SEQUENCE [LARGE SCALE GENOMIC DNA]</scope>
    <source>
        <strain evidence="2 3">NB2006</strain>
    </source>
</reference>
<dbReference type="EMBL" id="LQXD01000109">
    <property type="protein sequence ID" value="OIJ15049.1"/>
    <property type="molecule type" value="Genomic_DNA"/>
</dbReference>
<reference evidence="2" key="4">
    <citation type="submission" date="2020-10" db="EMBL/GenBank/DDBJ databases">
        <authorList>
            <person name="Bassil N.M."/>
            <person name="Lloyd J.R."/>
        </authorList>
    </citation>
    <scope>NUCLEOTIDE SEQUENCE</scope>
    <source>
        <strain evidence="2">NB2006</strain>
    </source>
</reference>
<name>A0A1S2LRA5_9BACI</name>
<dbReference type="OrthoDB" id="9804765at2"/>
<dbReference type="InterPro" id="IPR037479">
    <property type="entry name" value="Tauto_MSAD"/>
</dbReference>
<reference evidence="2 3" key="3">
    <citation type="journal article" date="2019" name="Int. J. Syst. Evol. Microbiol.">
        <title>Anaerobacillus isosaccharinicus sp. nov., an alkaliphilic bacterium which degrades isosaccharinic acid.</title>
        <authorList>
            <person name="Bassil N.M."/>
            <person name="Lloyd J.R."/>
        </authorList>
    </citation>
    <scope>NUCLEOTIDE SEQUENCE [LARGE SCALE GENOMIC DNA]</scope>
    <source>
        <strain evidence="2 3">NB2006</strain>
    </source>
</reference>
<dbReference type="KEGG" id="aia:AWH56_000635"/>
<dbReference type="EMBL" id="CP063356">
    <property type="protein sequence ID" value="QOY36239.1"/>
    <property type="molecule type" value="Genomic_DNA"/>
</dbReference>